<dbReference type="EMBL" id="QEKO01000001">
    <property type="protein sequence ID" value="PVY68018.1"/>
    <property type="molecule type" value="Genomic_DNA"/>
</dbReference>
<accession>A0A2U1CQ59</accession>
<dbReference type="PRINTS" id="PR00723">
    <property type="entry name" value="SUBTILISIN"/>
</dbReference>
<gene>
    <name evidence="8" type="ORF">C7440_0404</name>
</gene>
<dbReference type="PANTHER" id="PTHR42884">
    <property type="entry name" value="PROPROTEIN CONVERTASE SUBTILISIN/KEXIN-RELATED"/>
    <property type="match status" value="1"/>
</dbReference>
<evidence type="ECO:0000259" key="7">
    <source>
        <dbReference type="PROSITE" id="PS51829"/>
    </source>
</evidence>
<keyword evidence="3 5" id="KW-0720">Serine protease</keyword>
<dbReference type="InterPro" id="IPR000209">
    <property type="entry name" value="Peptidase_S8/S53_dom"/>
</dbReference>
<dbReference type="GO" id="GO:0016020">
    <property type="term" value="C:membrane"/>
    <property type="evidence" value="ECO:0007669"/>
    <property type="project" value="TreeGrafter"/>
</dbReference>
<evidence type="ECO:0000313" key="9">
    <source>
        <dbReference type="Proteomes" id="UP000246145"/>
    </source>
</evidence>
<dbReference type="Gene3D" id="3.40.50.200">
    <property type="entry name" value="Peptidase S8/S53 domain"/>
    <property type="match status" value="1"/>
</dbReference>
<dbReference type="RefSeq" id="WP_116517287.1">
    <property type="nucleotide sequence ID" value="NZ_JACCEX010000001.1"/>
</dbReference>
<evidence type="ECO:0000256" key="5">
    <source>
        <dbReference type="PROSITE-ProRule" id="PRU01240"/>
    </source>
</evidence>
<evidence type="ECO:0000256" key="3">
    <source>
        <dbReference type="ARBA" id="ARBA00022825"/>
    </source>
</evidence>
<comment type="similarity">
    <text evidence="5">Belongs to the peptidase S8 family.</text>
</comment>
<dbReference type="InterPro" id="IPR022398">
    <property type="entry name" value="Peptidase_S8_His-AS"/>
</dbReference>
<dbReference type="GO" id="GO:0016485">
    <property type="term" value="P:protein processing"/>
    <property type="evidence" value="ECO:0007669"/>
    <property type="project" value="TreeGrafter"/>
</dbReference>
<dbReference type="STRING" id="1231391.GCA_000308195_01809"/>
<dbReference type="GO" id="GO:0012505">
    <property type="term" value="C:endomembrane system"/>
    <property type="evidence" value="ECO:0007669"/>
    <property type="project" value="UniProtKB-ARBA"/>
</dbReference>
<dbReference type="InterPro" id="IPR036852">
    <property type="entry name" value="Peptidase_S8/S53_dom_sf"/>
</dbReference>
<dbReference type="GO" id="GO:0004252">
    <property type="term" value="F:serine-type endopeptidase activity"/>
    <property type="evidence" value="ECO:0007669"/>
    <property type="project" value="UniProtKB-UniRule"/>
</dbReference>
<proteinExistence type="inferred from homology"/>
<comment type="caution">
    <text evidence="8">The sequence shown here is derived from an EMBL/GenBank/DDBJ whole genome shotgun (WGS) entry which is preliminary data.</text>
</comment>
<keyword evidence="6" id="KW-0732">Signal</keyword>
<evidence type="ECO:0000256" key="4">
    <source>
        <dbReference type="PIRSR" id="PIRSR615500-1"/>
    </source>
</evidence>
<sequence>MNIKTMRFGLLPLIATLLAACGGSGSDGDKPVACVETGAYACKTGATEPLYTFQWAQNYEDSYFKAFPDTFGDGIDLNVEPVHKQGYKGQGVNMLVLDSGVDLHNEDLSPNADFSMSWNFLTKTDDPYPDLSDPDDAPHGTVVAGIIAAAQNEKGVMGIAPLANLGGANFLDGQDQAAAAYGGASWSSKAHVFNASYGGDTEASSYESDLEPGDTAALRGLKKLRDGKGALFIKAAGNSFEHGACGQAAPYYDCTNPANDTGTLESNIITVAALNAKGSASSYSSAGSVVWITGMGGEYGSEGIYGEGAGEDGTDGPTIFSTDIRGCIHGYSNTGANTPFQRGQTERDGKPDNADCDYTYMNGTSAATPTISGVVAVVLSANPDLTWRDMRDILLASARKVDADYIRHIPVGGEMPFGGLMDLNTNLPTETVGGPADIHDGATAIPMDLGWQKNSVGHEHSNWYGFGVPDTEKAVSIALEYKKNPSLSRSGDVLVPEFSPLAYWHENHPPEDEEDYEDLGDANVRSGAFPYKRVTSLGTFKGDAQTVDQLQVRLSGDNVCLGSLGIAAKSPSGTVSLLKLPNDHFKVDGLNEFADYALGSFAFYGEPAQGDWEIFAIAGNPDIAIKVVKFIDGKYQLVESAPCPSADADGFRMLAETRIIAQ</sequence>
<evidence type="ECO:0000313" key="8">
    <source>
        <dbReference type="EMBL" id="PVY68018.1"/>
    </source>
</evidence>
<feature type="signal peptide" evidence="6">
    <location>
        <begin position="1"/>
        <end position="19"/>
    </location>
</feature>
<dbReference type="PROSITE" id="PS00137">
    <property type="entry name" value="SUBTILASE_HIS"/>
    <property type="match status" value="1"/>
</dbReference>
<keyword evidence="2 5" id="KW-0378">Hydrolase</keyword>
<dbReference type="PROSITE" id="PS51829">
    <property type="entry name" value="P_HOMO_B"/>
    <property type="match status" value="1"/>
</dbReference>
<dbReference type="Gene3D" id="2.60.120.260">
    <property type="entry name" value="Galactose-binding domain-like"/>
    <property type="match status" value="1"/>
</dbReference>
<dbReference type="SUPFAM" id="SSF52743">
    <property type="entry name" value="Subtilisin-like"/>
    <property type="match status" value="1"/>
</dbReference>
<keyword evidence="9" id="KW-1185">Reference proteome</keyword>
<keyword evidence="1 5" id="KW-0645">Protease</keyword>
<dbReference type="InterPro" id="IPR015500">
    <property type="entry name" value="Peptidase_S8_subtilisin-rel"/>
</dbReference>
<name>A0A2U1CQ59_9BURK</name>
<dbReference type="InterPro" id="IPR023828">
    <property type="entry name" value="Peptidase_S8_Ser-AS"/>
</dbReference>
<feature type="chain" id="PRO_5015507242" evidence="6">
    <location>
        <begin position="20"/>
        <end position="662"/>
    </location>
</feature>
<dbReference type="InterPro" id="IPR002884">
    <property type="entry name" value="P_dom"/>
</dbReference>
<feature type="active site" description="Charge relay system" evidence="4 5">
    <location>
        <position position="98"/>
    </location>
</feature>
<evidence type="ECO:0000256" key="2">
    <source>
        <dbReference type="ARBA" id="ARBA00022801"/>
    </source>
</evidence>
<dbReference type="GO" id="GO:0005737">
    <property type="term" value="C:cytoplasm"/>
    <property type="evidence" value="ECO:0007669"/>
    <property type="project" value="UniProtKB-ARBA"/>
</dbReference>
<dbReference type="PROSITE" id="PS51892">
    <property type="entry name" value="SUBTILASE"/>
    <property type="match status" value="1"/>
</dbReference>
<organism evidence="8 9">
    <name type="scientific">Pusillimonas noertemannii</name>
    <dbReference type="NCBI Taxonomy" id="305977"/>
    <lineage>
        <taxon>Bacteria</taxon>
        <taxon>Pseudomonadati</taxon>
        <taxon>Pseudomonadota</taxon>
        <taxon>Betaproteobacteria</taxon>
        <taxon>Burkholderiales</taxon>
        <taxon>Alcaligenaceae</taxon>
        <taxon>Pusillimonas</taxon>
    </lineage>
</organism>
<evidence type="ECO:0000256" key="6">
    <source>
        <dbReference type="SAM" id="SignalP"/>
    </source>
</evidence>
<feature type="domain" description="P/Homo B" evidence="7">
    <location>
        <begin position="508"/>
        <end position="662"/>
    </location>
</feature>
<feature type="active site" description="Charge relay system" evidence="4 5">
    <location>
        <position position="139"/>
    </location>
</feature>
<dbReference type="Proteomes" id="UP000246145">
    <property type="component" value="Unassembled WGS sequence"/>
</dbReference>
<dbReference type="PANTHER" id="PTHR42884:SF14">
    <property type="entry name" value="NEUROENDOCRINE CONVERTASE 1"/>
    <property type="match status" value="1"/>
</dbReference>
<dbReference type="PROSITE" id="PS51257">
    <property type="entry name" value="PROKAR_LIPOPROTEIN"/>
    <property type="match status" value="1"/>
</dbReference>
<dbReference type="OrthoDB" id="1676884at2"/>
<protein>
    <submittedName>
        <fullName evidence="8">Proprotein convertase P-domain-containing protein</fullName>
    </submittedName>
</protein>
<feature type="active site" description="Charge relay system" evidence="4 5">
    <location>
        <position position="365"/>
    </location>
</feature>
<dbReference type="Pfam" id="PF00082">
    <property type="entry name" value="Peptidase_S8"/>
    <property type="match status" value="1"/>
</dbReference>
<dbReference type="PROSITE" id="PS00138">
    <property type="entry name" value="SUBTILASE_SER"/>
    <property type="match status" value="1"/>
</dbReference>
<dbReference type="SUPFAM" id="SSF49785">
    <property type="entry name" value="Galactose-binding domain-like"/>
    <property type="match status" value="1"/>
</dbReference>
<dbReference type="AlphaFoldDB" id="A0A2U1CQ59"/>
<reference evidence="8 9" key="1">
    <citation type="submission" date="2018-04" db="EMBL/GenBank/DDBJ databases">
        <title>Genomic Encyclopedia of Type Strains, Phase IV (KMG-IV): sequencing the most valuable type-strain genomes for metagenomic binning, comparative biology and taxonomic classification.</title>
        <authorList>
            <person name="Goeker M."/>
        </authorList>
    </citation>
    <scope>NUCLEOTIDE SEQUENCE [LARGE SCALE GENOMIC DNA]</scope>
    <source>
        <strain evidence="8 9">DSM 10065</strain>
    </source>
</reference>
<evidence type="ECO:0000256" key="1">
    <source>
        <dbReference type="ARBA" id="ARBA00022670"/>
    </source>
</evidence>
<dbReference type="InterPro" id="IPR008979">
    <property type="entry name" value="Galactose-bd-like_sf"/>
</dbReference>